<dbReference type="KEGG" id="ter:Tery_2059"/>
<dbReference type="EMBL" id="CP000393">
    <property type="protein sequence ID" value="ABG51300.1"/>
    <property type="molecule type" value="Genomic_DNA"/>
</dbReference>
<reference evidence="3" key="1">
    <citation type="submission" date="2006-06" db="EMBL/GenBank/DDBJ databases">
        <title>Complete sequence of Trichodesmium erythraeum IMS101.</title>
        <authorList>
            <consortium name="US DOE Joint Genome Institute"/>
            <person name="Copeland A."/>
            <person name="Lucas S."/>
            <person name="Lapidus A."/>
            <person name="Barry K."/>
            <person name="Detter J.C."/>
            <person name="Glavina del Rio T."/>
            <person name="Hammon N."/>
            <person name="Israni S."/>
            <person name="Dalin E."/>
            <person name="Tice H."/>
            <person name="Pitluck S."/>
            <person name="Kiss H."/>
            <person name="Munk A.C."/>
            <person name="Brettin T."/>
            <person name="Bruce D."/>
            <person name="Han C."/>
            <person name="Tapia R."/>
            <person name="Gilna P."/>
            <person name="Schmutz J."/>
            <person name="Larimer F."/>
            <person name="Land M."/>
            <person name="Hauser L."/>
            <person name="Kyrpides N."/>
            <person name="Kim E."/>
            <person name="Richardson P."/>
        </authorList>
    </citation>
    <scope>NUCLEOTIDE SEQUENCE [LARGE SCALE GENOMIC DNA]</scope>
    <source>
        <strain evidence="3">IMS101</strain>
    </source>
</reference>
<dbReference type="RefSeq" id="WP_011611671.1">
    <property type="nucleotide sequence ID" value="NC_008312.1"/>
</dbReference>
<accession>Q113M4</accession>
<protein>
    <recommendedName>
        <fullName evidence="2">Inactive STAND domain-containing protein</fullName>
    </recommendedName>
</protein>
<feature type="coiled-coil region" evidence="1">
    <location>
        <begin position="4"/>
        <end position="69"/>
    </location>
</feature>
<dbReference type="HOGENOM" id="CLU_731464_0_0_3"/>
<proteinExistence type="predicted"/>
<sequence>MDEIESIEKQINNTKKNLLLTEERISEYPETTSVPLKDIKNKRKLETRLKKLRAQLIGLDKHRDRLKERRDIPPLLPYFVNRSSQQIELKEALKKLFNHPYSQPLLCIIHGDKLQCHDTFFQFLEKEFLPKIFKENTNINTNNNYTEFIKEYQLKWPPRNTSIEDLKNRLEHNLVDTVLDNKFASKADINEYLASIGTVIIHTHLLTADLQENSSIIIEKFIEFWQDWPELIPNQHLIIFLFIKYKIEPKQNYFQKLQNWIFQNLFKNNSNTRTGNYSIQKSIKDLSSSNFTKFDKIIGVVLPELQGITQTEVEDWARREEVKNYWDEENIQDLINIIEDMFEKWEKQQASDTMPMSNLAIKLTDILMGKIPIKEDTA</sequence>
<dbReference type="OrthoDB" id="518174at2"/>
<dbReference type="eggNOG" id="ENOG503410Z">
    <property type="taxonomic scope" value="Bacteria"/>
</dbReference>
<evidence type="ECO:0000259" key="2">
    <source>
        <dbReference type="Pfam" id="PF19995"/>
    </source>
</evidence>
<name>Q113M4_TRIEI</name>
<dbReference type="Pfam" id="PF19995">
    <property type="entry name" value="iSTAND"/>
    <property type="match status" value="1"/>
</dbReference>
<feature type="domain" description="Inactive STAND" evidence="2">
    <location>
        <begin position="77"/>
        <end position="243"/>
    </location>
</feature>
<dbReference type="InterPro" id="IPR045475">
    <property type="entry name" value="iSTAND"/>
</dbReference>
<gene>
    <name evidence="3" type="ordered locus">Tery_2059</name>
</gene>
<evidence type="ECO:0000256" key="1">
    <source>
        <dbReference type="SAM" id="Coils"/>
    </source>
</evidence>
<organism evidence="3">
    <name type="scientific">Trichodesmium erythraeum (strain IMS101)</name>
    <dbReference type="NCBI Taxonomy" id="203124"/>
    <lineage>
        <taxon>Bacteria</taxon>
        <taxon>Bacillati</taxon>
        <taxon>Cyanobacteriota</taxon>
        <taxon>Cyanophyceae</taxon>
        <taxon>Oscillatoriophycideae</taxon>
        <taxon>Oscillatoriales</taxon>
        <taxon>Microcoleaceae</taxon>
        <taxon>Trichodesmium</taxon>
    </lineage>
</organism>
<dbReference type="STRING" id="203124.Tery_2059"/>
<dbReference type="AlphaFoldDB" id="Q113M4"/>
<evidence type="ECO:0000313" key="3">
    <source>
        <dbReference type="EMBL" id="ABG51300.1"/>
    </source>
</evidence>
<keyword evidence="1" id="KW-0175">Coiled coil</keyword>